<dbReference type="EMBL" id="FPBF01000001">
    <property type="protein sequence ID" value="SFT47794.1"/>
    <property type="molecule type" value="Genomic_DNA"/>
</dbReference>
<dbReference type="Proteomes" id="UP000199673">
    <property type="component" value="Unassembled WGS sequence"/>
</dbReference>
<proteinExistence type="predicted"/>
<reference evidence="2" key="1">
    <citation type="submission" date="2016-10" db="EMBL/GenBank/DDBJ databases">
        <authorList>
            <person name="Varghese N."/>
            <person name="Submissions S."/>
        </authorList>
    </citation>
    <scope>NUCLEOTIDE SEQUENCE [LARGE SCALE GENOMIC DNA]</scope>
    <source>
        <strain evidence="2">DSM 23445</strain>
    </source>
</reference>
<name>A0A1I6YC41_9BACT</name>
<protein>
    <submittedName>
        <fullName evidence="1">Uncharacterized protein</fullName>
    </submittedName>
</protein>
<gene>
    <name evidence="1" type="ORF">SAMN04489724_0919</name>
</gene>
<evidence type="ECO:0000313" key="2">
    <source>
        <dbReference type="Proteomes" id="UP000199673"/>
    </source>
</evidence>
<sequence length="34" mass="3802">MVCHAMKNPTEAGFYNSLEILTKVLLAIDKILSH</sequence>
<dbReference type="STRING" id="305507.SAMN04489724_0919"/>
<keyword evidence="2" id="KW-1185">Reference proteome</keyword>
<accession>A0A1I6YC41</accession>
<organism evidence="1 2">
    <name type="scientific">Algoriphagus locisalis</name>
    <dbReference type="NCBI Taxonomy" id="305507"/>
    <lineage>
        <taxon>Bacteria</taxon>
        <taxon>Pseudomonadati</taxon>
        <taxon>Bacteroidota</taxon>
        <taxon>Cytophagia</taxon>
        <taxon>Cytophagales</taxon>
        <taxon>Cyclobacteriaceae</taxon>
        <taxon>Algoriphagus</taxon>
    </lineage>
</organism>
<evidence type="ECO:0000313" key="1">
    <source>
        <dbReference type="EMBL" id="SFT47794.1"/>
    </source>
</evidence>
<dbReference type="AlphaFoldDB" id="A0A1I6YC41"/>